<dbReference type="PROSITE" id="PS00217">
    <property type="entry name" value="SUGAR_TRANSPORT_2"/>
    <property type="match status" value="1"/>
</dbReference>
<dbReference type="PROSITE" id="PS00216">
    <property type="entry name" value="SUGAR_TRANSPORT_1"/>
    <property type="match status" value="1"/>
</dbReference>
<feature type="transmembrane region" description="Helical" evidence="12">
    <location>
        <begin position="186"/>
        <end position="207"/>
    </location>
</feature>
<evidence type="ECO:0000256" key="6">
    <source>
        <dbReference type="ARBA" id="ARBA00022597"/>
    </source>
</evidence>
<dbReference type="EMBL" id="JAERUA010000014">
    <property type="protein sequence ID" value="KAI1890552.1"/>
    <property type="molecule type" value="Genomic_DNA"/>
</dbReference>
<dbReference type="InterPro" id="IPR003663">
    <property type="entry name" value="Sugar/inositol_transpt"/>
</dbReference>
<evidence type="ECO:0000256" key="9">
    <source>
        <dbReference type="ARBA" id="ARBA00023136"/>
    </source>
</evidence>
<keyword evidence="15" id="KW-1185">Reference proteome</keyword>
<dbReference type="CDD" id="cd17431">
    <property type="entry name" value="MFS_GLUT_Class1"/>
    <property type="match status" value="1"/>
</dbReference>
<evidence type="ECO:0000313" key="14">
    <source>
        <dbReference type="EMBL" id="KAI1890552.1"/>
    </source>
</evidence>
<evidence type="ECO:0000256" key="2">
    <source>
        <dbReference type="ARBA" id="ARBA00004651"/>
    </source>
</evidence>
<evidence type="ECO:0000259" key="13">
    <source>
        <dbReference type="PROSITE" id="PS50850"/>
    </source>
</evidence>
<dbReference type="NCBIfam" id="TIGR00879">
    <property type="entry name" value="SP"/>
    <property type="match status" value="1"/>
</dbReference>
<dbReference type="GO" id="GO:0070837">
    <property type="term" value="P:dehydroascorbic acid transport"/>
    <property type="evidence" value="ECO:0007669"/>
    <property type="project" value="TreeGrafter"/>
</dbReference>
<dbReference type="PANTHER" id="PTHR23503:SF51">
    <property type="entry name" value="SOLUTE CARRIER FAMILY 2, FACILITATED GLUCOSE TRANSPORTER MEMBER 1"/>
    <property type="match status" value="1"/>
</dbReference>
<evidence type="ECO:0000256" key="1">
    <source>
        <dbReference type="ARBA" id="ARBA00000618"/>
    </source>
</evidence>
<dbReference type="Proteomes" id="UP000829720">
    <property type="component" value="Unassembled WGS sequence"/>
</dbReference>
<accession>A0A8T3D3E5</accession>
<dbReference type="InterPro" id="IPR020846">
    <property type="entry name" value="MFS_dom"/>
</dbReference>
<dbReference type="Gene3D" id="1.20.1250.20">
    <property type="entry name" value="MFS general substrate transporter like domains"/>
    <property type="match status" value="1"/>
</dbReference>
<proteinExistence type="inferred from homology"/>
<dbReference type="PANTHER" id="PTHR23503">
    <property type="entry name" value="SOLUTE CARRIER FAMILY 2"/>
    <property type="match status" value="1"/>
</dbReference>
<dbReference type="PRINTS" id="PR00171">
    <property type="entry name" value="SUGRTRNSPORT"/>
</dbReference>
<comment type="similarity">
    <text evidence="3">Belongs to the major facilitator superfamily. Sugar transporter (TC 2.A.1.1) family. Glucose transporter subfamily.</text>
</comment>
<dbReference type="GO" id="GO:0016324">
    <property type="term" value="C:apical plasma membrane"/>
    <property type="evidence" value="ECO:0007669"/>
    <property type="project" value="TreeGrafter"/>
</dbReference>
<feature type="transmembrane region" description="Helical" evidence="12">
    <location>
        <begin position="156"/>
        <end position="174"/>
    </location>
</feature>
<feature type="transmembrane region" description="Helical" evidence="12">
    <location>
        <begin position="123"/>
        <end position="144"/>
    </location>
</feature>
<sequence>MDSSGKKVTFPLMLAVSVAVIGSLQFGYNTGVINAPQTIIEAFYNRTWEARYNEPILQTSLTTLWSLSVSIFSIGGIFGSFSVGLFVNRFGRKKSMLMANGLAIIAAALMGFSKLAASWEMLIIGRFVVGLYSGLSTGFVPMYVGEIAPTALRGALGTLHQLGIVLGILIAQVFGLESIMGSADLWPLLLGFTFIPAVVQIVMLPFCPESPRFLLINCNEENKAKSVLKKLRGTSDVSADMQEMKEESRQMMREKKVTIPELFRSPIYRQPIIVAIMLQLSQQLSGINAVFYYSTSIFAKAGVSQPVYATIGAGVVNTAFTVVSLFVVERAGRRSLHLIGLVGMACSAILMTIALALLDKYTEMSYLSIVAIFSFVAFFEIGPGPIPWFIVAELFSQGPRPSAIAVAGFCNWTANFIVGMGFQYVQLLCGPYVFIIFTLLLFGFFVFTFFKVPETKGRTFDEISAGFRHTAGFEVEKHSPEELNSLGADSQL</sequence>
<feature type="transmembrane region" description="Helical" evidence="12">
    <location>
        <begin position="403"/>
        <end position="425"/>
    </location>
</feature>
<reference evidence="14" key="1">
    <citation type="submission" date="2021-01" db="EMBL/GenBank/DDBJ databases">
        <authorList>
            <person name="Zahm M."/>
            <person name="Roques C."/>
            <person name="Cabau C."/>
            <person name="Klopp C."/>
            <person name="Donnadieu C."/>
            <person name="Jouanno E."/>
            <person name="Lampietro C."/>
            <person name="Louis A."/>
            <person name="Herpin A."/>
            <person name="Echchiki A."/>
            <person name="Berthelot C."/>
            <person name="Parey E."/>
            <person name="Roest-Crollius H."/>
            <person name="Braasch I."/>
            <person name="Postlethwait J."/>
            <person name="Bobe J."/>
            <person name="Montfort J."/>
            <person name="Bouchez O."/>
            <person name="Begum T."/>
            <person name="Mejri S."/>
            <person name="Adams A."/>
            <person name="Chen W.-J."/>
            <person name="Guiguen Y."/>
        </authorList>
    </citation>
    <scope>NUCLEOTIDE SEQUENCE</scope>
    <source>
        <tissue evidence="14">Blood</tissue>
    </source>
</reference>
<feature type="transmembrane region" description="Helical" evidence="12">
    <location>
        <begin position="99"/>
        <end position="117"/>
    </location>
</feature>
<name>A0A8T3D3E5_9TELE</name>
<keyword evidence="8 12" id="KW-1133">Transmembrane helix</keyword>
<dbReference type="GO" id="GO:0016323">
    <property type="term" value="C:basolateral plasma membrane"/>
    <property type="evidence" value="ECO:0007669"/>
    <property type="project" value="TreeGrafter"/>
</dbReference>
<evidence type="ECO:0000256" key="7">
    <source>
        <dbReference type="ARBA" id="ARBA00022692"/>
    </source>
</evidence>
<organism evidence="14 15">
    <name type="scientific">Albula goreensis</name>
    <dbReference type="NCBI Taxonomy" id="1534307"/>
    <lineage>
        <taxon>Eukaryota</taxon>
        <taxon>Metazoa</taxon>
        <taxon>Chordata</taxon>
        <taxon>Craniata</taxon>
        <taxon>Vertebrata</taxon>
        <taxon>Euteleostomi</taxon>
        <taxon>Actinopterygii</taxon>
        <taxon>Neopterygii</taxon>
        <taxon>Teleostei</taxon>
        <taxon>Albuliformes</taxon>
        <taxon>Albulidae</taxon>
        <taxon>Albula</taxon>
    </lineage>
</organism>
<keyword evidence="5" id="KW-1003">Cell membrane</keyword>
<evidence type="ECO:0000256" key="4">
    <source>
        <dbReference type="ARBA" id="ARBA00022448"/>
    </source>
</evidence>
<dbReference type="Pfam" id="PF00083">
    <property type="entry name" value="Sugar_tr"/>
    <property type="match status" value="1"/>
</dbReference>
<dbReference type="InterPro" id="IPR005829">
    <property type="entry name" value="Sugar_transporter_CS"/>
</dbReference>
<feature type="transmembrane region" description="Helical" evidence="12">
    <location>
        <begin position="431"/>
        <end position="450"/>
    </location>
</feature>
<feature type="transmembrane region" description="Helical" evidence="12">
    <location>
        <begin position="12"/>
        <end position="28"/>
    </location>
</feature>
<keyword evidence="9 12" id="KW-0472">Membrane</keyword>
<keyword evidence="6" id="KW-0762">Sugar transport</keyword>
<feature type="transmembrane region" description="Helical" evidence="12">
    <location>
        <begin position="307"/>
        <end position="328"/>
    </location>
</feature>
<evidence type="ECO:0000256" key="12">
    <source>
        <dbReference type="SAM" id="Phobius"/>
    </source>
</evidence>
<evidence type="ECO:0000313" key="15">
    <source>
        <dbReference type="Proteomes" id="UP000829720"/>
    </source>
</evidence>
<dbReference type="InterPro" id="IPR036259">
    <property type="entry name" value="MFS_trans_sf"/>
</dbReference>
<dbReference type="GO" id="GO:0032868">
    <property type="term" value="P:response to insulin"/>
    <property type="evidence" value="ECO:0007669"/>
    <property type="project" value="TreeGrafter"/>
</dbReference>
<evidence type="ECO:0000256" key="5">
    <source>
        <dbReference type="ARBA" id="ARBA00022475"/>
    </source>
</evidence>
<feature type="transmembrane region" description="Helical" evidence="12">
    <location>
        <begin position="335"/>
        <end position="358"/>
    </location>
</feature>
<dbReference type="SUPFAM" id="SSF103473">
    <property type="entry name" value="MFS general substrate transporter"/>
    <property type="match status" value="1"/>
</dbReference>
<dbReference type="FunFam" id="1.20.1250.20:FF:000040">
    <property type="entry name" value="Solute carrier family 2, facilitated glucose transporter member 1"/>
    <property type="match status" value="1"/>
</dbReference>
<feature type="transmembrane region" description="Helical" evidence="12">
    <location>
        <begin position="64"/>
        <end position="87"/>
    </location>
</feature>
<dbReference type="OrthoDB" id="4540492at2759"/>
<feature type="transmembrane region" description="Helical" evidence="12">
    <location>
        <begin position="364"/>
        <end position="391"/>
    </location>
</feature>
<feature type="domain" description="Major facilitator superfamily (MFS) profile" evidence="13">
    <location>
        <begin position="15"/>
        <end position="456"/>
    </location>
</feature>
<keyword evidence="10" id="KW-0325">Glycoprotein</keyword>
<dbReference type="AlphaFoldDB" id="A0A8T3D3E5"/>
<keyword evidence="4 11" id="KW-0813">Transport</keyword>
<evidence type="ECO:0000256" key="8">
    <source>
        <dbReference type="ARBA" id="ARBA00022989"/>
    </source>
</evidence>
<gene>
    <name evidence="14" type="ORF">AGOR_G00154860</name>
</gene>
<comment type="catalytic activity">
    <reaction evidence="1">
        <text>D-glucose(out) = D-glucose(in)</text>
        <dbReference type="Rhea" id="RHEA:60376"/>
        <dbReference type="ChEBI" id="CHEBI:4167"/>
    </reaction>
</comment>
<comment type="subcellular location">
    <subcellularLocation>
        <location evidence="2">Cell membrane</location>
        <topology evidence="2">Multi-pass membrane protein</topology>
    </subcellularLocation>
</comment>
<dbReference type="InterPro" id="IPR005828">
    <property type="entry name" value="MFS_sugar_transport-like"/>
</dbReference>
<dbReference type="PROSITE" id="PS50850">
    <property type="entry name" value="MFS"/>
    <property type="match status" value="1"/>
</dbReference>
<keyword evidence="7 12" id="KW-0812">Transmembrane</keyword>
<dbReference type="GO" id="GO:0055056">
    <property type="term" value="F:D-glucose transmembrane transporter activity"/>
    <property type="evidence" value="ECO:0007669"/>
    <property type="project" value="TreeGrafter"/>
</dbReference>
<dbReference type="GO" id="GO:0046323">
    <property type="term" value="P:D-glucose import"/>
    <property type="evidence" value="ECO:0007669"/>
    <property type="project" value="TreeGrafter"/>
</dbReference>
<protein>
    <recommendedName>
        <fullName evidence="13">Major facilitator superfamily (MFS) profile domain-containing protein</fullName>
    </recommendedName>
</protein>
<comment type="caution">
    <text evidence="14">The sequence shown here is derived from an EMBL/GenBank/DDBJ whole genome shotgun (WGS) entry which is preliminary data.</text>
</comment>
<evidence type="ECO:0000256" key="3">
    <source>
        <dbReference type="ARBA" id="ARBA00007004"/>
    </source>
</evidence>
<evidence type="ECO:0000256" key="11">
    <source>
        <dbReference type="RuleBase" id="RU003346"/>
    </source>
</evidence>
<evidence type="ECO:0000256" key="10">
    <source>
        <dbReference type="ARBA" id="ARBA00023180"/>
    </source>
</evidence>
<dbReference type="InterPro" id="IPR045263">
    <property type="entry name" value="GLUT"/>
</dbReference>